<proteinExistence type="predicted"/>
<dbReference type="AlphaFoldDB" id="A0A914KQ07"/>
<feature type="compositionally biased region" description="Polar residues" evidence="1">
    <location>
        <begin position="30"/>
        <end position="40"/>
    </location>
</feature>
<dbReference type="WBParaSite" id="Minc3s00052g02767">
    <property type="protein sequence ID" value="Minc3s00052g02767"/>
    <property type="gene ID" value="Minc3s00052g02767"/>
</dbReference>
<sequence length="103" mass="10376">MAQSAGEDQASEGDQAASNGDNNNSSDQQVPQNNEANTITAREDFPLLKLPSTIDVTLRETLTAIGGGRGGASGGGGGPSAGRGDNSVYMGAGRDGDNSVYMK</sequence>
<dbReference type="Proteomes" id="UP000887563">
    <property type="component" value="Unplaced"/>
</dbReference>
<feature type="region of interest" description="Disordered" evidence="1">
    <location>
        <begin position="1"/>
        <end position="49"/>
    </location>
</feature>
<keyword evidence="2" id="KW-1185">Reference proteome</keyword>
<feature type="compositionally biased region" description="Low complexity" evidence="1">
    <location>
        <begin position="13"/>
        <end position="29"/>
    </location>
</feature>
<organism evidence="2 3">
    <name type="scientific">Meloidogyne incognita</name>
    <name type="common">Southern root-knot nematode worm</name>
    <name type="synonym">Oxyuris incognita</name>
    <dbReference type="NCBI Taxonomy" id="6306"/>
    <lineage>
        <taxon>Eukaryota</taxon>
        <taxon>Metazoa</taxon>
        <taxon>Ecdysozoa</taxon>
        <taxon>Nematoda</taxon>
        <taxon>Chromadorea</taxon>
        <taxon>Rhabditida</taxon>
        <taxon>Tylenchina</taxon>
        <taxon>Tylenchomorpha</taxon>
        <taxon>Tylenchoidea</taxon>
        <taxon>Meloidogynidae</taxon>
        <taxon>Meloidogyninae</taxon>
        <taxon>Meloidogyne</taxon>
        <taxon>Meloidogyne incognita group</taxon>
    </lineage>
</organism>
<protein>
    <submittedName>
        <fullName evidence="3">Uncharacterized protein</fullName>
    </submittedName>
</protein>
<evidence type="ECO:0000313" key="3">
    <source>
        <dbReference type="WBParaSite" id="Minc3s00052g02767"/>
    </source>
</evidence>
<name>A0A914KQ07_MELIC</name>
<feature type="compositionally biased region" description="Gly residues" evidence="1">
    <location>
        <begin position="65"/>
        <end position="81"/>
    </location>
</feature>
<evidence type="ECO:0000256" key="1">
    <source>
        <dbReference type="SAM" id="MobiDB-lite"/>
    </source>
</evidence>
<feature type="region of interest" description="Disordered" evidence="1">
    <location>
        <begin position="64"/>
        <end position="103"/>
    </location>
</feature>
<evidence type="ECO:0000313" key="2">
    <source>
        <dbReference type="Proteomes" id="UP000887563"/>
    </source>
</evidence>
<accession>A0A914KQ07</accession>
<reference evidence="3" key="1">
    <citation type="submission" date="2022-11" db="UniProtKB">
        <authorList>
            <consortium name="WormBaseParasite"/>
        </authorList>
    </citation>
    <scope>IDENTIFICATION</scope>
</reference>